<name>A0AAV7NLL2_PLEWA</name>
<feature type="compositionally biased region" description="Basic residues" evidence="1">
    <location>
        <begin position="228"/>
        <end position="243"/>
    </location>
</feature>
<feature type="region of interest" description="Disordered" evidence="1">
    <location>
        <begin position="1"/>
        <end position="129"/>
    </location>
</feature>
<proteinExistence type="predicted"/>
<evidence type="ECO:0000313" key="3">
    <source>
        <dbReference type="Proteomes" id="UP001066276"/>
    </source>
</evidence>
<feature type="region of interest" description="Disordered" evidence="1">
    <location>
        <begin position="226"/>
        <end position="247"/>
    </location>
</feature>
<reference evidence="2" key="1">
    <citation type="journal article" date="2022" name="bioRxiv">
        <title>Sequencing and chromosome-scale assembly of the giantPleurodeles waltlgenome.</title>
        <authorList>
            <person name="Brown T."/>
            <person name="Elewa A."/>
            <person name="Iarovenko S."/>
            <person name="Subramanian E."/>
            <person name="Araus A.J."/>
            <person name="Petzold A."/>
            <person name="Susuki M."/>
            <person name="Suzuki K.-i.T."/>
            <person name="Hayashi T."/>
            <person name="Toyoda A."/>
            <person name="Oliveira C."/>
            <person name="Osipova E."/>
            <person name="Leigh N.D."/>
            <person name="Simon A."/>
            <person name="Yun M.H."/>
        </authorList>
    </citation>
    <scope>NUCLEOTIDE SEQUENCE</scope>
    <source>
        <strain evidence="2">20211129_DDA</strain>
        <tissue evidence="2">Liver</tissue>
    </source>
</reference>
<comment type="caution">
    <text evidence="2">The sequence shown here is derived from an EMBL/GenBank/DDBJ whole genome shotgun (WGS) entry which is preliminary data.</text>
</comment>
<dbReference type="AlphaFoldDB" id="A0AAV7NLL2"/>
<keyword evidence="3" id="KW-1185">Reference proteome</keyword>
<gene>
    <name evidence="2" type="ORF">NDU88_005056</name>
</gene>
<accession>A0AAV7NLL2</accession>
<protein>
    <submittedName>
        <fullName evidence="2">Uncharacterized protein</fullName>
    </submittedName>
</protein>
<evidence type="ECO:0000313" key="2">
    <source>
        <dbReference type="EMBL" id="KAJ1116851.1"/>
    </source>
</evidence>
<organism evidence="2 3">
    <name type="scientific">Pleurodeles waltl</name>
    <name type="common">Iberian ribbed newt</name>
    <dbReference type="NCBI Taxonomy" id="8319"/>
    <lineage>
        <taxon>Eukaryota</taxon>
        <taxon>Metazoa</taxon>
        <taxon>Chordata</taxon>
        <taxon>Craniata</taxon>
        <taxon>Vertebrata</taxon>
        <taxon>Euteleostomi</taxon>
        <taxon>Amphibia</taxon>
        <taxon>Batrachia</taxon>
        <taxon>Caudata</taxon>
        <taxon>Salamandroidea</taxon>
        <taxon>Salamandridae</taxon>
        <taxon>Pleurodelinae</taxon>
        <taxon>Pleurodeles</taxon>
    </lineage>
</organism>
<feature type="compositionally biased region" description="Basic residues" evidence="1">
    <location>
        <begin position="21"/>
        <end position="35"/>
    </location>
</feature>
<sequence length="273" mass="29620">MALGDNGAESLTKPRGTKSGSHARKHGGRKKKATRASRSDRRNTNEESEAAGQTCVSGGVDLGCATGPPDKVTPRKYTASEVGLRLGGAAPAQESTADRGKELPGPHTVTAGTQRRSRRRRAGPRFSRGECALCGPGTTALRPSGVALGLFQDSEDRRIPLPALGAQGGTKRREALVLCRRRCERLSGLSPGPEIELQGGQSEEKRLHPPLLFSFPCWPSLWNPRGRGLQRRSSLKSREKGHRGGAWDRDWKCRPWGRALAPQDTNQQYPNNH</sequence>
<dbReference type="EMBL" id="JANPWB010000012">
    <property type="protein sequence ID" value="KAJ1116851.1"/>
    <property type="molecule type" value="Genomic_DNA"/>
</dbReference>
<dbReference type="Proteomes" id="UP001066276">
    <property type="component" value="Chromosome 8"/>
</dbReference>
<evidence type="ECO:0000256" key="1">
    <source>
        <dbReference type="SAM" id="MobiDB-lite"/>
    </source>
</evidence>